<protein>
    <submittedName>
        <fullName evidence="1">Uncharacterized protein</fullName>
    </submittedName>
</protein>
<dbReference type="GO" id="GO:0005975">
    <property type="term" value="P:carbohydrate metabolic process"/>
    <property type="evidence" value="ECO:0007669"/>
    <property type="project" value="InterPro"/>
</dbReference>
<gene>
    <name evidence="1" type="ORF">S06H3_59563</name>
</gene>
<dbReference type="AlphaFoldDB" id="X1P1U2"/>
<reference evidence="1" key="1">
    <citation type="journal article" date="2014" name="Front. Microbiol.">
        <title>High frequency of phylogenetically diverse reductive dehalogenase-homologous genes in deep subseafloor sedimentary metagenomes.</title>
        <authorList>
            <person name="Kawai M."/>
            <person name="Futagami T."/>
            <person name="Toyoda A."/>
            <person name="Takaki Y."/>
            <person name="Nishi S."/>
            <person name="Hori S."/>
            <person name="Arai W."/>
            <person name="Tsubouchi T."/>
            <person name="Morono Y."/>
            <person name="Uchiyama I."/>
            <person name="Ito T."/>
            <person name="Fujiyama A."/>
            <person name="Inagaki F."/>
            <person name="Takami H."/>
        </authorList>
    </citation>
    <scope>NUCLEOTIDE SEQUENCE</scope>
    <source>
        <strain evidence="1">Expedition CK06-06</strain>
    </source>
</reference>
<evidence type="ECO:0000313" key="1">
    <source>
        <dbReference type="EMBL" id="GAI50277.1"/>
    </source>
</evidence>
<dbReference type="Pfam" id="PF08013">
    <property type="entry name" value="GatZ_KbaZ-like"/>
    <property type="match status" value="1"/>
</dbReference>
<dbReference type="Gene3D" id="1.10.400.20">
    <property type="entry name" value="putative tagatose 6-phosphate kinase domain like"/>
    <property type="match status" value="1"/>
</dbReference>
<accession>X1P1U2</accession>
<dbReference type="InterPro" id="IPR012062">
    <property type="entry name" value="GatZ/KbaZ-like"/>
</dbReference>
<organism evidence="1">
    <name type="scientific">marine sediment metagenome</name>
    <dbReference type="NCBI Taxonomy" id="412755"/>
    <lineage>
        <taxon>unclassified sequences</taxon>
        <taxon>metagenomes</taxon>
        <taxon>ecological metagenomes</taxon>
    </lineage>
</organism>
<proteinExistence type="predicted"/>
<name>X1P1U2_9ZZZZ</name>
<dbReference type="SUPFAM" id="SSF51569">
    <property type="entry name" value="Aldolase"/>
    <property type="match status" value="1"/>
</dbReference>
<comment type="caution">
    <text evidence="1">The sequence shown here is derived from an EMBL/GenBank/DDBJ whole genome shotgun (WGS) entry which is preliminary data.</text>
</comment>
<sequence length="183" mass="21123">PATAKMLVDIVQEYGSRIKGHYTDYVSNPQDYPKVGVGGANVGPEFSHAEFDSLERLAKIEEGLVERGKTITPSDFMRILTESVINSNRWKKWLLDSETGRDFSGLSDDRQKWLLQTCSRYVWAQKAVVEARSKLYKNLKNQDMDGEEMVLRRIDKVMEKYITSFNLVDSTTKIEQMLKERFT</sequence>
<feature type="non-terminal residue" evidence="1">
    <location>
        <position position="1"/>
    </location>
</feature>
<dbReference type="EMBL" id="BARV01038717">
    <property type="protein sequence ID" value="GAI50277.1"/>
    <property type="molecule type" value="Genomic_DNA"/>
</dbReference>